<reference evidence="1 2" key="1">
    <citation type="submission" date="2015-01" db="EMBL/GenBank/DDBJ databases">
        <title>Draft Genome Sequences of Four Bacillus thermoamylovorans Strains, Isolated From Food Products.</title>
        <authorList>
            <person name="Krawcyk A.O."/>
            <person name="Berendsen E.M."/>
            <person name="Eijlander R.T."/>
            <person name="de Jong A."/>
            <person name="Wells-Bennik M."/>
            <person name="Kuipers O.P."/>
        </authorList>
    </citation>
    <scope>NUCLEOTIDE SEQUENCE [LARGE SCALE GENOMIC DNA]</scope>
    <source>
        <strain evidence="1 2">B4167</strain>
    </source>
</reference>
<protein>
    <submittedName>
        <fullName evidence="1">Uncharacterized protein</fullName>
    </submittedName>
</protein>
<evidence type="ECO:0000313" key="1">
    <source>
        <dbReference type="EMBL" id="KIO72511.1"/>
    </source>
</evidence>
<proteinExistence type="predicted"/>
<comment type="caution">
    <text evidence="1">The sequence shown here is derived from an EMBL/GenBank/DDBJ whole genome shotgun (WGS) entry which is preliminary data.</text>
</comment>
<dbReference type="AlphaFoldDB" id="A0A0D0FVG2"/>
<organism evidence="1 2">
    <name type="scientific">Caldibacillus thermoamylovorans</name>
    <dbReference type="NCBI Taxonomy" id="35841"/>
    <lineage>
        <taxon>Bacteria</taxon>
        <taxon>Bacillati</taxon>
        <taxon>Bacillota</taxon>
        <taxon>Bacilli</taxon>
        <taxon>Bacillales</taxon>
        <taxon>Bacillaceae</taxon>
        <taxon>Caldibacillus</taxon>
    </lineage>
</organism>
<name>A0A0D0FVG2_9BACI</name>
<dbReference type="EMBL" id="JXLU01000095">
    <property type="protein sequence ID" value="KIO72511.1"/>
    <property type="molecule type" value="Genomic_DNA"/>
</dbReference>
<accession>A0A0D0FVG2</accession>
<gene>
    <name evidence="1" type="ORF">B4167_1201</name>
</gene>
<sequence length="38" mass="4267">MGILLLKYRDVTIEIGPILLNPGKIVELGELKIIFKIC</sequence>
<evidence type="ECO:0000313" key="2">
    <source>
        <dbReference type="Proteomes" id="UP000032076"/>
    </source>
</evidence>
<dbReference type="Proteomes" id="UP000032076">
    <property type="component" value="Unassembled WGS sequence"/>
</dbReference>